<protein>
    <recommendedName>
        <fullName evidence="6">GST N-terminal domain-containing protein</fullName>
    </recommendedName>
</protein>
<dbReference type="Gene3D" id="1.20.1050.10">
    <property type="match status" value="1"/>
</dbReference>
<dbReference type="InterPro" id="IPR036249">
    <property type="entry name" value="Thioredoxin-like_sf"/>
</dbReference>
<accession>A0AAD7BUJ9</accession>
<dbReference type="Pfam" id="PF13417">
    <property type="entry name" value="GST_N_3"/>
    <property type="match status" value="1"/>
</dbReference>
<gene>
    <name evidence="4" type="ORF">FB45DRAFT_833735</name>
</gene>
<dbReference type="AlphaFoldDB" id="A0AAD7BUJ9"/>
<dbReference type="EMBL" id="JARKIF010000009">
    <property type="protein sequence ID" value="KAJ7630914.1"/>
    <property type="molecule type" value="Genomic_DNA"/>
</dbReference>
<sequence length="321" mass="34959">MSVPKAVLYHSPDSVWSFAVRLALEEKGYGPDEYTLKTVDISKGENFSISFLRLSPKGLVPTLVVPFADSLGQDVESRYKALTDPRAIVQLLDKSRSSLSRTHTTSTAPAPALAPATIEFSTTSNALLDLLHSDEVSPDALKFTNARDDSSLKTLAKEILPIALGRQKALAEYLSEAEAGSIQASEKVKAFWRDSQTENEELLTVLLAADKPESALDAAGKTKRAELFSKNKAAWEAVDKTLQKLTITGPYVLGDQLSLPDLSLVAWLRNVVILAGGVTGDDGKKAMEKLEARCGFKDSTGNLGLFWDAMEKRDSWKKVMI</sequence>
<dbReference type="SUPFAM" id="SSF47616">
    <property type="entry name" value="GST C-terminal domain-like"/>
    <property type="match status" value="1"/>
</dbReference>
<reference evidence="4" key="1">
    <citation type="submission" date="2023-03" db="EMBL/GenBank/DDBJ databases">
        <title>Massive genome expansion in bonnet fungi (Mycena s.s.) driven by repeated elements and novel gene families across ecological guilds.</title>
        <authorList>
            <consortium name="Lawrence Berkeley National Laboratory"/>
            <person name="Harder C.B."/>
            <person name="Miyauchi S."/>
            <person name="Viragh M."/>
            <person name="Kuo A."/>
            <person name="Thoen E."/>
            <person name="Andreopoulos B."/>
            <person name="Lu D."/>
            <person name="Skrede I."/>
            <person name="Drula E."/>
            <person name="Henrissat B."/>
            <person name="Morin E."/>
            <person name="Kohler A."/>
            <person name="Barry K."/>
            <person name="LaButti K."/>
            <person name="Morin E."/>
            <person name="Salamov A."/>
            <person name="Lipzen A."/>
            <person name="Mereny Z."/>
            <person name="Hegedus B."/>
            <person name="Baldrian P."/>
            <person name="Stursova M."/>
            <person name="Weitz H."/>
            <person name="Taylor A."/>
            <person name="Grigoriev I.V."/>
            <person name="Nagy L.G."/>
            <person name="Martin F."/>
            <person name="Kauserud H."/>
        </authorList>
    </citation>
    <scope>NUCLEOTIDE SEQUENCE</scope>
    <source>
        <strain evidence="4">9284</strain>
    </source>
</reference>
<evidence type="ECO:0000313" key="4">
    <source>
        <dbReference type="EMBL" id="KAJ7630914.1"/>
    </source>
</evidence>
<dbReference type="CDD" id="cd00570">
    <property type="entry name" value="GST_N_family"/>
    <property type="match status" value="1"/>
</dbReference>
<dbReference type="InterPro" id="IPR036282">
    <property type="entry name" value="Glutathione-S-Trfase_C_sf"/>
</dbReference>
<dbReference type="Gene3D" id="3.40.30.10">
    <property type="entry name" value="Glutaredoxin"/>
    <property type="match status" value="1"/>
</dbReference>
<dbReference type="InterPro" id="IPR010987">
    <property type="entry name" value="Glutathione-S-Trfase_C-like"/>
</dbReference>
<comment type="caution">
    <text evidence="4">The sequence shown here is derived from an EMBL/GenBank/DDBJ whole genome shotgun (WGS) entry which is preliminary data.</text>
</comment>
<feature type="domain" description="GST C-terminal" evidence="3">
    <location>
        <begin position="164"/>
        <end position="321"/>
    </location>
</feature>
<dbReference type="PROSITE" id="PS50404">
    <property type="entry name" value="GST_NTER"/>
    <property type="match status" value="1"/>
</dbReference>
<evidence type="ECO:0000259" key="3">
    <source>
        <dbReference type="PROSITE" id="PS50405"/>
    </source>
</evidence>
<evidence type="ECO:0000256" key="1">
    <source>
        <dbReference type="ARBA" id="ARBA00007409"/>
    </source>
</evidence>
<keyword evidence="5" id="KW-1185">Reference proteome</keyword>
<evidence type="ECO:0000313" key="5">
    <source>
        <dbReference type="Proteomes" id="UP001221142"/>
    </source>
</evidence>
<name>A0AAD7BUJ9_9AGAR</name>
<dbReference type="PROSITE" id="PS50405">
    <property type="entry name" value="GST_CTER"/>
    <property type="match status" value="1"/>
</dbReference>
<proteinExistence type="inferred from homology"/>
<comment type="similarity">
    <text evidence="1">Belongs to the GST superfamily.</text>
</comment>
<dbReference type="PANTHER" id="PTHR44051:SF8">
    <property type="entry name" value="GLUTATHIONE S-TRANSFERASE GSTA"/>
    <property type="match status" value="1"/>
</dbReference>
<evidence type="ECO:0000259" key="2">
    <source>
        <dbReference type="PROSITE" id="PS50404"/>
    </source>
</evidence>
<dbReference type="PANTHER" id="PTHR44051">
    <property type="entry name" value="GLUTATHIONE S-TRANSFERASE-RELATED"/>
    <property type="match status" value="1"/>
</dbReference>
<feature type="domain" description="GST N-terminal" evidence="2">
    <location>
        <begin position="4"/>
        <end position="100"/>
    </location>
</feature>
<dbReference type="InterPro" id="IPR004045">
    <property type="entry name" value="Glutathione_S-Trfase_N"/>
</dbReference>
<dbReference type="Proteomes" id="UP001221142">
    <property type="component" value="Unassembled WGS sequence"/>
</dbReference>
<organism evidence="4 5">
    <name type="scientific">Roridomyces roridus</name>
    <dbReference type="NCBI Taxonomy" id="1738132"/>
    <lineage>
        <taxon>Eukaryota</taxon>
        <taxon>Fungi</taxon>
        <taxon>Dikarya</taxon>
        <taxon>Basidiomycota</taxon>
        <taxon>Agaricomycotina</taxon>
        <taxon>Agaricomycetes</taxon>
        <taxon>Agaricomycetidae</taxon>
        <taxon>Agaricales</taxon>
        <taxon>Marasmiineae</taxon>
        <taxon>Mycenaceae</taxon>
        <taxon>Roridomyces</taxon>
    </lineage>
</organism>
<dbReference type="SUPFAM" id="SSF52833">
    <property type="entry name" value="Thioredoxin-like"/>
    <property type="match status" value="1"/>
</dbReference>
<evidence type="ECO:0008006" key="6">
    <source>
        <dbReference type="Google" id="ProtNLM"/>
    </source>
</evidence>